<keyword evidence="5" id="KW-1185">Reference proteome</keyword>
<evidence type="ECO:0008006" key="6">
    <source>
        <dbReference type="Google" id="ProtNLM"/>
    </source>
</evidence>
<organism evidence="2 4">
    <name type="scientific">Amycolatopsis regifaucium</name>
    <dbReference type="NCBI Taxonomy" id="546365"/>
    <lineage>
        <taxon>Bacteria</taxon>
        <taxon>Bacillati</taxon>
        <taxon>Actinomycetota</taxon>
        <taxon>Actinomycetes</taxon>
        <taxon>Pseudonocardiales</taxon>
        <taxon>Pseudonocardiaceae</taxon>
        <taxon>Amycolatopsis</taxon>
    </lineage>
</organism>
<dbReference type="Gene3D" id="2.120.10.10">
    <property type="match status" value="1"/>
</dbReference>
<dbReference type="Proteomes" id="UP000076321">
    <property type="component" value="Unassembled WGS sequence"/>
</dbReference>
<protein>
    <recommendedName>
        <fullName evidence="6">BNR repeat-containing family member</fullName>
    </recommendedName>
</protein>
<dbReference type="CDD" id="cd15482">
    <property type="entry name" value="Sialidase_non-viral"/>
    <property type="match status" value="1"/>
</dbReference>
<dbReference type="Proteomes" id="UP000186883">
    <property type="component" value="Unassembled WGS sequence"/>
</dbReference>
<reference evidence="2 4" key="1">
    <citation type="submission" date="2015-12" db="EMBL/GenBank/DDBJ databases">
        <title>Amycolatopsis regifaucium genome sequencing and assembly.</title>
        <authorList>
            <person name="Mayilraj S."/>
        </authorList>
    </citation>
    <scope>NUCLEOTIDE SEQUENCE [LARGE SCALE GENOMIC DNA]</scope>
    <source>
        <strain evidence="2 4">GY080</strain>
    </source>
</reference>
<sequence>MRGLLCALVPLLAAGLVTPVSPAAAEPPGKAAFEVMTPASTVASRTDRRPTAGGIHDPIARKTFISWSGKAADTYVQAYDHRTGAWTAPKKIADGESDPHNYPTMLLAGDGHLLIFRGMHNTRTVISRAPLAHSLDGTWTDTEVPAGDSASYPMPVKTVDGTLFMFYRETTNELDPAANPDFRPMKYIVSRDHGKTWKNSVQLTGKQWAFGSLGRADHMDEIYVGQPRYLPSAGRIQFVYTLAGGGPTQHKHDVYHRNVYYLSFDVRTLRFFSAAGHDLGTQVDDAEQERYLKVVETPLELPGGLKSPDYILQVGTQRDGKPFVTWFQFDTAGSPRDFAGAWNGRNWEVREVAKGLRLREIERLNGGTWRVYGTRDGQPGIETFLLGNGRVWKPETVITTPKPVQRVEVIAGFRDPARILATGASSARDVSVADGDIYVAGMPRR</sequence>
<reference evidence="3 5" key="2">
    <citation type="submission" date="2016-11" db="EMBL/GenBank/DDBJ databases">
        <title>Genome sequencing of Amycolatopsis regifaucium.</title>
        <authorList>
            <person name="Mayilraj S."/>
            <person name="Kaur N."/>
        </authorList>
    </citation>
    <scope>NUCLEOTIDE SEQUENCE [LARGE SCALE GENOMIC DNA]</scope>
    <source>
        <strain evidence="3 5">GY080</strain>
    </source>
</reference>
<dbReference type="InterPro" id="IPR036278">
    <property type="entry name" value="Sialidase_sf"/>
</dbReference>
<evidence type="ECO:0000313" key="3">
    <source>
        <dbReference type="EMBL" id="OKA03802.1"/>
    </source>
</evidence>
<evidence type="ECO:0000313" key="2">
    <source>
        <dbReference type="EMBL" id="KZB85220.1"/>
    </source>
</evidence>
<evidence type="ECO:0000256" key="1">
    <source>
        <dbReference type="SAM" id="SignalP"/>
    </source>
</evidence>
<dbReference type="Pfam" id="PF15892">
    <property type="entry name" value="BNR_4"/>
    <property type="match status" value="1"/>
</dbReference>
<feature type="chain" id="PRO_5010637093" description="BNR repeat-containing family member" evidence="1">
    <location>
        <begin position="26"/>
        <end position="445"/>
    </location>
</feature>
<dbReference type="SUPFAM" id="SSF50939">
    <property type="entry name" value="Sialidases"/>
    <property type="match status" value="1"/>
</dbReference>
<proteinExistence type="predicted"/>
<name>A0A154MME3_9PSEU</name>
<dbReference type="AlphaFoldDB" id="A0A154MME3"/>
<comment type="caution">
    <text evidence="2">The sequence shown here is derived from an EMBL/GenBank/DDBJ whole genome shotgun (WGS) entry which is preliminary data.</text>
</comment>
<dbReference type="RefSeq" id="WP_061981950.1">
    <property type="nucleotide sequence ID" value="NZ_FOPQ01000007.1"/>
</dbReference>
<accession>A0A154MME3</accession>
<evidence type="ECO:0000313" key="5">
    <source>
        <dbReference type="Proteomes" id="UP000186883"/>
    </source>
</evidence>
<dbReference type="EMBL" id="LOBU02000027">
    <property type="protein sequence ID" value="OKA03802.1"/>
    <property type="molecule type" value="Genomic_DNA"/>
</dbReference>
<dbReference type="OrthoDB" id="3493799at2"/>
<feature type="signal peptide" evidence="1">
    <location>
        <begin position="1"/>
        <end position="25"/>
    </location>
</feature>
<dbReference type="EMBL" id="LQCI01000012">
    <property type="protein sequence ID" value="KZB85220.1"/>
    <property type="molecule type" value="Genomic_DNA"/>
</dbReference>
<keyword evidence="1" id="KW-0732">Signal</keyword>
<evidence type="ECO:0000313" key="4">
    <source>
        <dbReference type="Proteomes" id="UP000076321"/>
    </source>
</evidence>
<gene>
    <name evidence="3" type="ORF">ATP06_0234360</name>
    <name evidence="2" type="ORF">AVL48_03265</name>
</gene>